<organism evidence="1 2">
    <name type="scientific">Anaplasma phagocytophilum str. ApMUC09</name>
    <dbReference type="NCBI Taxonomy" id="1359152"/>
    <lineage>
        <taxon>Bacteria</taxon>
        <taxon>Pseudomonadati</taxon>
        <taxon>Pseudomonadota</taxon>
        <taxon>Alphaproteobacteria</taxon>
        <taxon>Rickettsiales</taxon>
        <taxon>Anaplasmataceae</taxon>
        <taxon>Anaplasma</taxon>
        <taxon>phagocytophilum group</taxon>
    </lineage>
</organism>
<dbReference type="EMBL" id="LANV01000001">
    <property type="protein sequence ID" value="KJV64030.1"/>
    <property type="molecule type" value="Genomic_DNA"/>
</dbReference>
<evidence type="ECO:0000313" key="1">
    <source>
        <dbReference type="EMBL" id="KJV64030.1"/>
    </source>
</evidence>
<protein>
    <submittedName>
        <fullName evidence="1">Uncharacterized protein</fullName>
    </submittedName>
</protein>
<sequence length="62" mass="7080">MRSALSAAMEIFHSLLFVLGFTDGTDIMRQWVSRLWQLAVLGIREMCNSRVALHKSLDLTRS</sequence>
<gene>
    <name evidence="1" type="ORF">APHMUC_0055</name>
</gene>
<comment type="caution">
    <text evidence="1">The sequence shown here is derived from an EMBL/GenBank/DDBJ whole genome shotgun (WGS) entry which is preliminary data.</text>
</comment>
<dbReference type="AlphaFoldDB" id="A0A0F3N7K0"/>
<dbReference type="PATRIC" id="fig|1359152.3.peg.55"/>
<name>A0A0F3N7K0_ANAPH</name>
<reference evidence="1 2" key="1">
    <citation type="submission" date="2015-02" db="EMBL/GenBank/DDBJ databases">
        <title>Genome Sequencing of Rickettsiales.</title>
        <authorList>
            <person name="Daugherty S.C."/>
            <person name="Su Q."/>
            <person name="Abolude K."/>
            <person name="Beier-Sexton M."/>
            <person name="Carlyon J.A."/>
            <person name="Carter R."/>
            <person name="Day N.P."/>
            <person name="Dumler S.J."/>
            <person name="Dyachenko V."/>
            <person name="Godinez A."/>
            <person name="Kurtti T.J."/>
            <person name="Lichay M."/>
            <person name="Mullins K.E."/>
            <person name="Ott S."/>
            <person name="Pappas-Brown V."/>
            <person name="Paris D.H."/>
            <person name="Patel P."/>
            <person name="Richards A.L."/>
            <person name="Sadzewicz L."/>
            <person name="Sears K."/>
            <person name="Seidman D."/>
            <person name="Sengamalay N."/>
            <person name="Stenos J."/>
            <person name="Tallon L.J."/>
            <person name="Vincent G."/>
            <person name="Fraser C.M."/>
            <person name="Munderloh U."/>
            <person name="Dunning-Hotopp J.C."/>
        </authorList>
    </citation>
    <scope>NUCLEOTIDE SEQUENCE [LARGE SCALE GENOMIC DNA]</scope>
    <source>
        <strain evidence="1 2">ApMUC09</strain>
    </source>
</reference>
<dbReference type="Proteomes" id="UP000033441">
    <property type="component" value="Unassembled WGS sequence"/>
</dbReference>
<proteinExistence type="predicted"/>
<evidence type="ECO:0000313" key="2">
    <source>
        <dbReference type="Proteomes" id="UP000033441"/>
    </source>
</evidence>
<accession>A0A0F3N7K0</accession>